<keyword evidence="2" id="KW-0472">Membrane</keyword>
<gene>
    <name evidence="3" type="ORF">J2Z77_001973</name>
</gene>
<evidence type="ECO:0000313" key="4">
    <source>
        <dbReference type="Proteomes" id="UP001519310"/>
    </source>
</evidence>
<keyword evidence="4" id="KW-1185">Reference proteome</keyword>
<keyword evidence="2" id="KW-0812">Transmembrane</keyword>
<dbReference type="RefSeq" id="WP_189964075.1">
    <property type="nucleotide sequence ID" value="NZ_BMVL01000001.1"/>
</dbReference>
<feature type="transmembrane region" description="Helical" evidence="2">
    <location>
        <begin position="6"/>
        <end position="29"/>
    </location>
</feature>
<feature type="transmembrane region" description="Helical" evidence="2">
    <location>
        <begin position="41"/>
        <end position="62"/>
    </location>
</feature>
<feature type="transmembrane region" description="Helical" evidence="2">
    <location>
        <begin position="281"/>
        <end position="304"/>
    </location>
</feature>
<protein>
    <submittedName>
        <fullName evidence="3">Arginine exporter protein ArgO</fullName>
    </submittedName>
</protein>
<organism evidence="3 4">
    <name type="scientific">Streptomyces avidinii</name>
    <dbReference type="NCBI Taxonomy" id="1895"/>
    <lineage>
        <taxon>Bacteria</taxon>
        <taxon>Bacillati</taxon>
        <taxon>Actinomycetota</taxon>
        <taxon>Actinomycetes</taxon>
        <taxon>Kitasatosporales</taxon>
        <taxon>Streptomycetaceae</taxon>
        <taxon>Streptomyces</taxon>
    </lineage>
</organism>
<feature type="transmembrane region" description="Helical" evidence="2">
    <location>
        <begin position="74"/>
        <end position="92"/>
    </location>
</feature>
<dbReference type="EMBL" id="JAGGLQ010000003">
    <property type="protein sequence ID" value="MBP2036182.1"/>
    <property type="molecule type" value="Genomic_DNA"/>
</dbReference>
<name>A0ABS4L1M1_STRAV</name>
<evidence type="ECO:0000256" key="2">
    <source>
        <dbReference type="SAM" id="Phobius"/>
    </source>
</evidence>
<feature type="transmembrane region" description="Helical" evidence="2">
    <location>
        <begin position="316"/>
        <end position="334"/>
    </location>
</feature>
<comment type="caution">
    <text evidence="3">The sequence shown here is derived from an EMBL/GenBank/DDBJ whole genome shotgun (WGS) entry which is preliminary data.</text>
</comment>
<feature type="compositionally biased region" description="Low complexity" evidence="1">
    <location>
        <begin position="190"/>
        <end position="239"/>
    </location>
</feature>
<evidence type="ECO:0000256" key="1">
    <source>
        <dbReference type="SAM" id="MobiDB-lite"/>
    </source>
</evidence>
<keyword evidence="2" id="KW-1133">Transmembrane helix</keyword>
<feature type="transmembrane region" description="Helical" evidence="2">
    <location>
        <begin position="249"/>
        <end position="269"/>
    </location>
</feature>
<accession>A0ABS4L1M1</accession>
<dbReference type="Proteomes" id="UP001519310">
    <property type="component" value="Unassembled WGS sequence"/>
</dbReference>
<proteinExistence type="predicted"/>
<evidence type="ECO:0000313" key="3">
    <source>
        <dbReference type="EMBL" id="MBP2036182.1"/>
    </source>
</evidence>
<reference evidence="3 4" key="1">
    <citation type="submission" date="2021-03" db="EMBL/GenBank/DDBJ databases">
        <title>Genomic Encyclopedia of Type Strains, Phase IV (KMG-IV): sequencing the most valuable type-strain genomes for metagenomic binning, comparative biology and taxonomic classification.</title>
        <authorList>
            <person name="Goeker M."/>
        </authorList>
    </citation>
    <scope>NUCLEOTIDE SEQUENCE [LARGE SCALE GENOMIC DNA]</scope>
    <source>
        <strain evidence="3 4">DSM 40526</strain>
    </source>
</reference>
<feature type="region of interest" description="Disordered" evidence="1">
    <location>
        <begin position="98"/>
        <end position="239"/>
    </location>
</feature>
<sequence length="340" mass="31848">MSELMTPALAGAAAGLGVAMPMGAMSVLLLQEAMRERRTAVAAAAGIAAVDLGYAALATAVGPWAASHISPVEAWVRLASAVILLAIAAHGLRGATSSTRAAAGSPGTSAGPGTSGPVAVPGTSTVPGTSGSAAGPGTSGSAAASGASTGPAASGTLGSAAASGTLGSAAVPGSPADLAPSGLPGRDRAPAAAPASPASPAASGTPTTSATPGAPGTPDGSGSPASSAAPAAPAGPAGPARPGRVFARYVGLTALNPTTALYFAALTTAQGATLRTGPAGAAFLLGVGAASLLWQQSLVALGALAGARVPDRARIWTFRLGYGLVAAYALKIAFPLPTLG</sequence>
<feature type="compositionally biased region" description="Low complexity" evidence="1">
    <location>
        <begin position="128"/>
        <end position="170"/>
    </location>
</feature>
<feature type="compositionally biased region" description="Low complexity" evidence="1">
    <location>
        <begin position="98"/>
        <end position="117"/>
    </location>
</feature>